<evidence type="ECO:0008006" key="4">
    <source>
        <dbReference type="Google" id="ProtNLM"/>
    </source>
</evidence>
<proteinExistence type="predicted"/>
<evidence type="ECO:0000256" key="1">
    <source>
        <dbReference type="SAM" id="MobiDB-lite"/>
    </source>
</evidence>
<evidence type="ECO:0000313" key="3">
    <source>
        <dbReference type="Proteomes" id="UP000701702"/>
    </source>
</evidence>
<dbReference type="Proteomes" id="UP000701702">
    <property type="component" value="Unassembled WGS sequence"/>
</dbReference>
<dbReference type="RefSeq" id="WP_223999908.1">
    <property type="nucleotide sequence ID" value="NZ_CAJZAF010000003.1"/>
</dbReference>
<reference evidence="2 3" key="1">
    <citation type="submission" date="2021-08" db="EMBL/GenBank/DDBJ databases">
        <authorList>
            <person name="Peeters C."/>
        </authorList>
    </citation>
    <scope>NUCLEOTIDE SEQUENCE [LARGE SCALE GENOMIC DNA]</scope>
    <source>
        <strain evidence="2 3">LMG 23994</strain>
    </source>
</reference>
<dbReference type="EMBL" id="CAJZAF010000003">
    <property type="protein sequence ID" value="CAG9165613.1"/>
    <property type="molecule type" value="Genomic_DNA"/>
</dbReference>
<dbReference type="NCBIfam" id="TIGR03741">
    <property type="entry name" value="PRTRC_E"/>
    <property type="match status" value="1"/>
</dbReference>
<comment type="caution">
    <text evidence="2">The sequence shown here is derived from an EMBL/GenBank/DDBJ whole genome shotgun (WGS) entry which is preliminary data.</text>
</comment>
<gene>
    <name evidence="2" type="ORF">LMG23994_00757</name>
</gene>
<organism evidence="2 3">
    <name type="scientific">Cupriavidus pinatubonensis</name>
    <dbReference type="NCBI Taxonomy" id="248026"/>
    <lineage>
        <taxon>Bacteria</taxon>
        <taxon>Pseudomonadati</taxon>
        <taxon>Pseudomonadota</taxon>
        <taxon>Betaproteobacteria</taxon>
        <taxon>Burkholderiales</taxon>
        <taxon>Burkholderiaceae</taxon>
        <taxon>Cupriavidus</taxon>
    </lineage>
</organism>
<sequence length="151" mass="15127">MFSELVPLVRASEKVVLTLTMQGDTMSVVVVPVIKNPTDGALTTPLALSALPAELDAGFADAVSTVADARQSLAEQAEATKSILDAAKSTQSVKATKALVKASPTSASSSADADDEDSEGGEGAASTGTEAKAEPEQPAEPAGTNLADLLG</sequence>
<feature type="region of interest" description="Disordered" evidence="1">
    <location>
        <begin position="91"/>
        <end position="151"/>
    </location>
</feature>
<dbReference type="InterPro" id="IPR022273">
    <property type="entry name" value="PRTRC_protein-E"/>
</dbReference>
<protein>
    <recommendedName>
        <fullName evidence="4">PRTRC system protein E</fullName>
    </recommendedName>
</protein>
<accession>A0ABM8WE70</accession>
<keyword evidence="3" id="KW-1185">Reference proteome</keyword>
<name>A0ABM8WE70_9BURK</name>
<feature type="compositionally biased region" description="Low complexity" evidence="1">
    <location>
        <begin position="102"/>
        <end position="111"/>
    </location>
</feature>
<evidence type="ECO:0000313" key="2">
    <source>
        <dbReference type="EMBL" id="CAG9165613.1"/>
    </source>
</evidence>